<dbReference type="Gene3D" id="3.40.50.300">
    <property type="entry name" value="P-loop containing nucleotide triphosphate hydrolases"/>
    <property type="match status" value="1"/>
</dbReference>
<proteinExistence type="predicted"/>
<dbReference type="Gene3D" id="1.10.10.10">
    <property type="entry name" value="Winged helix-like DNA-binding domain superfamily/Winged helix DNA-binding domain"/>
    <property type="match status" value="1"/>
</dbReference>
<accession>A0A5B8LGP8</accession>
<dbReference type="InterPro" id="IPR011990">
    <property type="entry name" value="TPR-like_helical_dom_sf"/>
</dbReference>
<dbReference type="InterPro" id="IPR041664">
    <property type="entry name" value="AAA_16"/>
</dbReference>
<evidence type="ECO:0000259" key="3">
    <source>
        <dbReference type="PROSITE" id="PS50043"/>
    </source>
</evidence>
<dbReference type="InterPro" id="IPR016032">
    <property type="entry name" value="Sig_transdc_resp-reg_C-effctor"/>
</dbReference>
<dbReference type="InterPro" id="IPR036388">
    <property type="entry name" value="WH-like_DNA-bd_sf"/>
</dbReference>
<dbReference type="SUPFAM" id="SSF52540">
    <property type="entry name" value="P-loop containing nucleoside triphosphate hydrolases"/>
    <property type="match status" value="1"/>
</dbReference>
<evidence type="ECO:0000256" key="1">
    <source>
        <dbReference type="ARBA" id="ARBA00022741"/>
    </source>
</evidence>
<keyword evidence="1" id="KW-0547">Nucleotide-binding</keyword>
<dbReference type="SUPFAM" id="SSF48452">
    <property type="entry name" value="TPR-like"/>
    <property type="match status" value="1"/>
</dbReference>
<dbReference type="GO" id="GO:0003677">
    <property type="term" value="F:DNA binding"/>
    <property type="evidence" value="ECO:0007669"/>
    <property type="project" value="InterPro"/>
</dbReference>
<protein>
    <submittedName>
        <fullName evidence="4">AAA family ATPase</fullName>
    </submittedName>
</protein>
<organism evidence="4 5">
    <name type="scientific">Sphingomonas panacisoli</name>
    <dbReference type="NCBI Taxonomy" id="1813879"/>
    <lineage>
        <taxon>Bacteria</taxon>
        <taxon>Pseudomonadati</taxon>
        <taxon>Pseudomonadota</taxon>
        <taxon>Alphaproteobacteria</taxon>
        <taxon>Sphingomonadales</taxon>
        <taxon>Sphingomonadaceae</taxon>
        <taxon>Sphingomonas</taxon>
    </lineage>
</organism>
<dbReference type="Pfam" id="PF00196">
    <property type="entry name" value="GerE"/>
    <property type="match status" value="1"/>
</dbReference>
<evidence type="ECO:0000313" key="4">
    <source>
        <dbReference type="EMBL" id="QDZ06834.1"/>
    </source>
</evidence>
<dbReference type="KEGG" id="spai:FPZ24_04535"/>
<keyword evidence="5" id="KW-1185">Reference proteome</keyword>
<dbReference type="GO" id="GO:0004016">
    <property type="term" value="F:adenylate cyclase activity"/>
    <property type="evidence" value="ECO:0007669"/>
    <property type="project" value="TreeGrafter"/>
</dbReference>
<evidence type="ECO:0000313" key="5">
    <source>
        <dbReference type="Proteomes" id="UP000315673"/>
    </source>
</evidence>
<dbReference type="GO" id="GO:0006355">
    <property type="term" value="P:regulation of DNA-templated transcription"/>
    <property type="evidence" value="ECO:0007669"/>
    <property type="project" value="InterPro"/>
</dbReference>
<gene>
    <name evidence="4" type="ORF">FPZ24_04535</name>
</gene>
<dbReference type="InterPro" id="IPR027417">
    <property type="entry name" value="P-loop_NTPase"/>
</dbReference>
<dbReference type="PANTHER" id="PTHR16305:SF35">
    <property type="entry name" value="TRANSCRIPTIONAL ACTIVATOR DOMAIN"/>
    <property type="match status" value="1"/>
</dbReference>
<dbReference type="CDD" id="cd06170">
    <property type="entry name" value="LuxR_C_like"/>
    <property type="match status" value="1"/>
</dbReference>
<dbReference type="PROSITE" id="PS00622">
    <property type="entry name" value="HTH_LUXR_1"/>
    <property type="match status" value="1"/>
</dbReference>
<dbReference type="Gene3D" id="1.25.40.10">
    <property type="entry name" value="Tetratricopeptide repeat domain"/>
    <property type="match status" value="1"/>
</dbReference>
<feature type="domain" description="HTH luxR-type" evidence="3">
    <location>
        <begin position="835"/>
        <end position="900"/>
    </location>
</feature>
<keyword evidence="2" id="KW-0067">ATP-binding</keyword>
<dbReference type="GO" id="GO:0005524">
    <property type="term" value="F:ATP binding"/>
    <property type="evidence" value="ECO:0007669"/>
    <property type="project" value="UniProtKB-KW"/>
</dbReference>
<dbReference type="EMBL" id="CP042306">
    <property type="protein sequence ID" value="QDZ06834.1"/>
    <property type="molecule type" value="Genomic_DNA"/>
</dbReference>
<evidence type="ECO:0000256" key="2">
    <source>
        <dbReference type="ARBA" id="ARBA00022840"/>
    </source>
</evidence>
<dbReference type="Pfam" id="PF13191">
    <property type="entry name" value="AAA_16"/>
    <property type="match status" value="1"/>
</dbReference>
<dbReference type="SUPFAM" id="SSF46894">
    <property type="entry name" value="C-terminal effector domain of the bipartite response regulators"/>
    <property type="match status" value="1"/>
</dbReference>
<dbReference type="AlphaFoldDB" id="A0A5B8LGP8"/>
<dbReference type="InterPro" id="IPR000792">
    <property type="entry name" value="Tscrpt_reg_LuxR_C"/>
</dbReference>
<dbReference type="OrthoDB" id="341967at2"/>
<dbReference type="PANTHER" id="PTHR16305">
    <property type="entry name" value="TESTICULAR SOLUBLE ADENYLYL CYCLASE"/>
    <property type="match status" value="1"/>
</dbReference>
<sequence>MMFLLCLVEQGSDRRKFDLQHRQTSPFCGTAVPYFGSPYFREALSSIVALAMLLERDAILEDLDRLATGAVAGHGRVAFIIGEAGIGKTSVLRAAATRLESKLRLMWAACEDWSSAAALTVLRDLPIIDDATLDNAQSSGARLALFGEVLDRLSDTPTALLIEDLHWADDGSIDLLRYLGRRIADRPLLIIVSSRDEDQDARGRLSRTANDLPPAVRQRIELARLSSVAVGKLAAAQGLIGSAIHDATDGNPLLVTEILANRGNRSSSIDDLVLARAERLDPGGRSFLEFCSIIPRRVSLAQIEATGAADADVSACIDSGLLLVDGDGLAFRHEITRHAIADALSPLRRKQLHAHELARLAAAGASAARRLHHAAGAGDIASIRLFAPEAARQAAALGAHHEAVAAWRALFDNDEGQFDPAFGQEFAHELHVTGELAHAVAWQKRAFAAYEAAGDLLLQGDALRFLSRLHYLNGDRALADQAGEAAVASLEAYPGTPELTLAYANRAQLAMLADDPDETVRWSELALPIARALGRDDIVATVLNNYGTGIQYADLDRAMALLDESIALGIATGSQEHVARAYTNKSWLLRQARRLDLALAVANEGVAYCRERDLDTWRDYMIGGLALTLLDLGRWDEAEATAEPVVSSTTNTHLMRNPAVRAMTLLHIRRGDSDPAELIAELREHMARGREAPRFSSLALIVAEQAWTYDLPSPEALALLAEATDLACHNGSPWDRALLWMWQRKLGGETIQPDDLPLPFDHLARGAIGEAATAFSSYAMPFGEAQTLVEGDEAQALEGLAILDRLGAAATASRTRAELATRGMRKGVRGPRASTRANSFGLTRREIDVLGAIDKGWTNKQIGERLFVSAKTVDHHVSSILGKLGARTRGEAAARARDEDLIS</sequence>
<dbReference type="PRINTS" id="PR00038">
    <property type="entry name" value="HTHLUXR"/>
</dbReference>
<dbReference type="SMART" id="SM00421">
    <property type="entry name" value="HTH_LUXR"/>
    <property type="match status" value="1"/>
</dbReference>
<name>A0A5B8LGP8_9SPHN</name>
<dbReference type="GO" id="GO:0005737">
    <property type="term" value="C:cytoplasm"/>
    <property type="evidence" value="ECO:0007669"/>
    <property type="project" value="TreeGrafter"/>
</dbReference>
<dbReference type="PROSITE" id="PS50043">
    <property type="entry name" value="HTH_LUXR_2"/>
    <property type="match status" value="1"/>
</dbReference>
<dbReference type="Proteomes" id="UP000315673">
    <property type="component" value="Chromosome"/>
</dbReference>
<reference evidence="4 5" key="1">
    <citation type="submission" date="2019-07" db="EMBL/GenBank/DDBJ databases">
        <title>Full genome sequence of Sphingomonas sp. 4R-6-7(HKS19).</title>
        <authorList>
            <person name="Im W.-T."/>
        </authorList>
    </citation>
    <scope>NUCLEOTIDE SEQUENCE [LARGE SCALE GENOMIC DNA]</scope>
    <source>
        <strain evidence="4 5">HKS19</strain>
    </source>
</reference>